<dbReference type="Gene3D" id="3.40.50.720">
    <property type="entry name" value="NAD(P)-binding Rossmann-like Domain"/>
    <property type="match status" value="1"/>
</dbReference>
<dbReference type="SUPFAM" id="SSF51735">
    <property type="entry name" value="NAD(P)-binding Rossmann-fold domains"/>
    <property type="match status" value="1"/>
</dbReference>
<sequence>MKILVTGGCGFIGSHIVDRYVDESHDVVVIDNLSTGDIKNLNPQATFYEEDICDETIEKIFQQEKFDTINHHAAQINVRTSVDDPRFDARVNIIGTVNLLTLGVKYGMQRFVFASSGGAIYGEPDRFPITEDFPLNPLSPYAVAKMAAEKYIRAFAKMYAFHYTILRYSNVYGPRQISKSEAGVISIFINQILDNKECIVFGDGHQVRDYVYVHDVVEANVRALNCRSDMYNIGTGVATSVNDLVDILSDITNKKIEHRHDTPRPGEVFKNVLDCSKAASVLQWKPTTPLRQGIHTTFEYFQ</sequence>
<protein>
    <submittedName>
        <fullName evidence="3">UDP-glucose 4-epimerase</fullName>
    </submittedName>
</protein>
<dbReference type="PANTHER" id="PTHR43000">
    <property type="entry name" value="DTDP-D-GLUCOSE 4,6-DEHYDRATASE-RELATED"/>
    <property type="match status" value="1"/>
</dbReference>
<dbReference type="PATRIC" id="fig|1703772.3.peg.1858"/>
<accession>A0A0S7YIQ8</accession>
<dbReference type="Gene3D" id="3.90.25.10">
    <property type="entry name" value="UDP-galactose 4-epimerase, domain 1"/>
    <property type="match status" value="1"/>
</dbReference>
<dbReference type="AlphaFoldDB" id="A0A0S7YIQ8"/>
<evidence type="ECO:0000256" key="1">
    <source>
        <dbReference type="ARBA" id="ARBA00007637"/>
    </source>
</evidence>
<evidence type="ECO:0000259" key="2">
    <source>
        <dbReference type="Pfam" id="PF01370"/>
    </source>
</evidence>
<dbReference type="EMBL" id="LJNI01000004">
    <property type="protein sequence ID" value="KPJ74426.1"/>
    <property type="molecule type" value="Genomic_DNA"/>
</dbReference>
<proteinExistence type="inferred from homology"/>
<evidence type="ECO:0000313" key="3">
    <source>
        <dbReference type="EMBL" id="KPJ74426.1"/>
    </source>
</evidence>
<dbReference type="Pfam" id="PF01370">
    <property type="entry name" value="Epimerase"/>
    <property type="match status" value="1"/>
</dbReference>
<name>A0A0S7YIQ8_UNCT6</name>
<evidence type="ECO:0000313" key="4">
    <source>
        <dbReference type="Proteomes" id="UP000051012"/>
    </source>
</evidence>
<reference evidence="3 4" key="1">
    <citation type="journal article" date="2015" name="Microbiome">
        <title>Genomic resolution of linkages in carbon, nitrogen, and sulfur cycling among widespread estuary sediment bacteria.</title>
        <authorList>
            <person name="Baker B.J."/>
            <person name="Lazar C.S."/>
            <person name="Teske A.P."/>
            <person name="Dick G.J."/>
        </authorList>
    </citation>
    <scope>NUCLEOTIDE SEQUENCE [LARGE SCALE GENOMIC DNA]</scope>
    <source>
        <strain evidence="3">DG_78</strain>
    </source>
</reference>
<gene>
    <name evidence="3" type="ORF">AMJ52_00510</name>
</gene>
<dbReference type="InterPro" id="IPR036291">
    <property type="entry name" value="NAD(P)-bd_dom_sf"/>
</dbReference>
<feature type="domain" description="NAD-dependent epimerase/dehydratase" evidence="2">
    <location>
        <begin position="3"/>
        <end position="234"/>
    </location>
</feature>
<dbReference type="Proteomes" id="UP000051012">
    <property type="component" value="Unassembled WGS sequence"/>
</dbReference>
<comment type="caution">
    <text evidence="3">The sequence shown here is derived from an EMBL/GenBank/DDBJ whole genome shotgun (WGS) entry which is preliminary data.</text>
</comment>
<comment type="similarity">
    <text evidence="1">Belongs to the NAD(P)-dependent epimerase/dehydratase family.</text>
</comment>
<organism evidence="3 4">
    <name type="scientific">candidate division TA06 bacterium DG_78</name>
    <dbReference type="NCBI Taxonomy" id="1703772"/>
    <lineage>
        <taxon>Bacteria</taxon>
        <taxon>Bacteria division TA06</taxon>
    </lineage>
</organism>
<dbReference type="InterPro" id="IPR001509">
    <property type="entry name" value="Epimerase_deHydtase"/>
</dbReference>